<proteinExistence type="predicted"/>
<keyword evidence="1" id="KW-1133">Transmembrane helix</keyword>
<evidence type="ECO:0000313" key="2">
    <source>
        <dbReference type="EMBL" id="KAF2744453.1"/>
    </source>
</evidence>
<dbReference type="AlphaFoldDB" id="A0A6A6V347"/>
<gene>
    <name evidence="2" type="ORF">M011DRAFT_470589</name>
</gene>
<keyword evidence="3" id="KW-1185">Reference proteome</keyword>
<dbReference type="Proteomes" id="UP000799440">
    <property type="component" value="Unassembled WGS sequence"/>
</dbReference>
<sequence>MAVNIQKAPIASVTDTNYGPWNTVTCIIAIAFSVISAVARIAVGKWRASFGFG</sequence>
<organism evidence="2 3">
    <name type="scientific">Sporormia fimetaria CBS 119925</name>
    <dbReference type="NCBI Taxonomy" id="1340428"/>
    <lineage>
        <taxon>Eukaryota</taxon>
        <taxon>Fungi</taxon>
        <taxon>Dikarya</taxon>
        <taxon>Ascomycota</taxon>
        <taxon>Pezizomycotina</taxon>
        <taxon>Dothideomycetes</taxon>
        <taxon>Pleosporomycetidae</taxon>
        <taxon>Pleosporales</taxon>
        <taxon>Sporormiaceae</taxon>
        <taxon>Sporormia</taxon>
    </lineage>
</organism>
<evidence type="ECO:0000256" key="1">
    <source>
        <dbReference type="SAM" id="Phobius"/>
    </source>
</evidence>
<protein>
    <submittedName>
        <fullName evidence="2">Uncharacterized protein</fullName>
    </submittedName>
</protein>
<keyword evidence="1" id="KW-0812">Transmembrane</keyword>
<name>A0A6A6V347_9PLEO</name>
<keyword evidence="1" id="KW-0472">Membrane</keyword>
<reference evidence="2" key="1">
    <citation type="journal article" date="2020" name="Stud. Mycol.">
        <title>101 Dothideomycetes genomes: a test case for predicting lifestyles and emergence of pathogens.</title>
        <authorList>
            <person name="Haridas S."/>
            <person name="Albert R."/>
            <person name="Binder M."/>
            <person name="Bloem J."/>
            <person name="Labutti K."/>
            <person name="Salamov A."/>
            <person name="Andreopoulos B."/>
            <person name="Baker S."/>
            <person name="Barry K."/>
            <person name="Bills G."/>
            <person name="Bluhm B."/>
            <person name="Cannon C."/>
            <person name="Castanera R."/>
            <person name="Culley D."/>
            <person name="Daum C."/>
            <person name="Ezra D."/>
            <person name="Gonzalez J."/>
            <person name="Henrissat B."/>
            <person name="Kuo A."/>
            <person name="Liang C."/>
            <person name="Lipzen A."/>
            <person name="Lutzoni F."/>
            <person name="Magnuson J."/>
            <person name="Mondo S."/>
            <person name="Nolan M."/>
            <person name="Ohm R."/>
            <person name="Pangilinan J."/>
            <person name="Park H.-J."/>
            <person name="Ramirez L."/>
            <person name="Alfaro M."/>
            <person name="Sun H."/>
            <person name="Tritt A."/>
            <person name="Yoshinaga Y."/>
            <person name="Zwiers L.-H."/>
            <person name="Turgeon B."/>
            <person name="Goodwin S."/>
            <person name="Spatafora J."/>
            <person name="Crous P."/>
            <person name="Grigoriev I."/>
        </authorList>
    </citation>
    <scope>NUCLEOTIDE SEQUENCE</scope>
    <source>
        <strain evidence="2">CBS 119925</strain>
    </source>
</reference>
<feature type="transmembrane region" description="Helical" evidence="1">
    <location>
        <begin position="20"/>
        <end position="43"/>
    </location>
</feature>
<accession>A0A6A6V347</accession>
<dbReference type="EMBL" id="MU006589">
    <property type="protein sequence ID" value="KAF2744453.1"/>
    <property type="molecule type" value="Genomic_DNA"/>
</dbReference>
<evidence type="ECO:0000313" key="3">
    <source>
        <dbReference type="Proteomes" id="UP000799440"/>
    </source>
</evidence>